<dbReference type="SUPFAM" id="SSF53335">
    <property type="entry name" value="S-adenosyl-L-methionine-dependent methyltransferases"/>
    <property type="match status" value="1"/>
</dbReference>
<feature type="domain" description="Methyltransferase type 11" evidence="2">
    <location>
        <begin position="43"/>
        <end position="136"/>
    </location>
</feature>
<name>A0A1G2QCW4_9BACT</name>
<evidence type="ECO:0000313" key="3">
    <source>
        <dbReference type="EMBL" id="OHA58424.1"/>
    </source>
</evidence>
<dbReference type="Gene3D" id="3.40.50.150">
    <property type="entry name" value="Vaccinia Virus protein VP39"/>
    <property type="match status" value="1"/>
</dbReference>
<evidence type="ECO:0000256" key="1">
    <source>
        <dbReference type="SAM" id="Phobius"/>
    </source>
</evidence>
<dbReference type="CDD" id="cd02440">
    <property type="entry name" value="AdoMet_MTases"/>
    <property type="match status" value="1"/>
</dbReference>
<accession>A0A1G2QCW4</accession>
<protein>
    <recommendedName>
        <fullName evidence="2">Methyltransferase type 11 domain-containing protein</fullName>
    </recommendedName>
</protein>
<evidence type="ECO:0000313" key="4">
    <source>
        <dbReference type="Proteomes" id="UP000177043"/>
    </source>
</evidence>
<evidence type="ECO:0000259" key="2">
    <source>
        <dbReference type="Pfam" id="PF08241"/>
    </source>
</evidence>
<dbReference type="PANTHER" id="PTHR43464">
    <property type="entry name" value="METHYLTRANSFERASE"/>
    <property type="match status" value="1"/>
</dbReference>
<gene>
    <name evidence="3" type="ORF">A2571_01435</name>
</gene>
<dbReference type="Proteomes" id="UP000177043">
    <property type="component" value="Unassembled WGS sequence"/>
</dbReference>
<sequence>MASTDRFGYEWAKYDQILPAHEGQFLMWVTPLTAVDFKNKRVLDAGCGMGRNSYWACHYGAREVVAFDYDKRSVTAALKTLAKFPQASVRYESIYDINYQNEFDIVFSIGVIHHLVDPEKAILNLYRALCPGGRLLLWVYGDMHKHKIRLINLVRLVLSRMPVALVHFLTYFISVPFYLYLKVFPQRSDYLKLLKTFSFLHVHAIAFDQLIPQVAHYWSRAEIEVLLRVLPPEHESLISPIRGYSWSVLITKPL</sequence>
<keyword evidence="1" id="KW-1133">Transmembrane helix</keyword>
<dbReference type="PANTHER" id="PTHR43464:SF23">
    <property type="entry name" value="JUVENILE HORMONE ACID O-METHYLTRANSFERASE"/>
    <property type="match status" value="1"/>
</dbReference>
<dbReference type="Pfam" id="PF08241">
    <property type="entry name" value="Methyltransf_11"/>
    <property type="match status" value="1"/>
</dbReference>
<dbReference type="InterPro" id="IPR029063">
    <property type="entry name" value="SAM-dependent_MTases_sf"/>
</dbReference>
<proteinExistence type="predicted"/>
<reference evidence="3 4" key="1">
    <citation type="journal article" date="2016" name="Nat. Commun.">
        <title>Thousands of microbial genomes shed light on interconnected biogeochemical processes in an aquifer system.</title>
        <authorList>
            <person name="Anantharaman K."/>
            <person name="Brown C.T."/>
            <person name="Hug L.A."/>
            <person name="Sharon I."/>
            <person name="Castelle C.J."/>
            <person name="Probst A.J."/>
            <person name="Thomas B.C."/>
            <person name="Singh A."/>
            <person name="Wilkins M.J."/>
            <person name="Karaoz U."/>
            <person name="Brodie E.L."/>
            <person name="Williams K.H."/>
            <person name="Hubbard S.S."/>
            <person name="Banfield J.F."/>
        </authorList>
    </citation>
    <scope>NUCLEOTIDE SEQUENCE [LARGE SCALE GENOMIC DNA]</scope>
</reference>
<keyword evidence="1" id="KW-0812">Transmembrane</keyword>
<dbReference type="InterPro" id="IPR013216">
    <property type="entry name" value="Methyltransf_11"/>
</dbReference>
<comment type="caution">
    <text evidence="3">The sequence shown here is derived from an EMBL/GenBank/DDBJ whole genome shotgun (WGS) entry which is preliminary data.</text>
</comment>
<feature type="transmembrane region" description="Helical" evidence="1">
    <location>
        <begin position="161"/>
        <end position="181"/>
    </location>
</feature>
<dbReference type="STRING" id="1802438.A2571_01435"/>
<organism evidence="3 4">
    <name type="scientific">Candidatus Vogelbacteria bacterium RIFOXYD1_FULL_44_32</name>
    <dbReference type="NCBI Taxonomy" id="1802438"/>
    <lineage>
        <taxon>Bacteria</taxon>
        <taxon>Candidatus Vogeliibacteriota</taxon>
    </lineage>
</organism>
<keyword evidence="1" id="KW-0472">Membrane</keyword>
<dbReference type="AlphaFoldDB" id="A0A1G2QCW4"/>
<dbReference type="GO" id="GO:0010420">
    <property type="term" value="F:polyprenyldihydroxybenzoate methyltransferase activity"/>
    <property type="evidence" value="ECO:0007669"/>
    <property type="project" value="TreeGrafter"/>
</dbReference>
<dbReference type="EMBL" id="MHTJ01000003">
    <property type="protein sequence ID" value="OHA58424.1"/>
    <property type="molecule type" value="Genomic_DNA"/>
</dbReference>